<feature type="compositionally biased region" description="Polar residues" evidence="1">
    <location>
        <begin position="82"/>
        <end position="101"/>
    </location>
</feature>
<proteinExistence type="predicted"/>
<accession>A0A2J5I5G8</accession>
<reference evidence="4" key="1">
    <citation type="submission" date="2017-12" db="EMBL/GenBank/DDBJ databases">
        <authorList>
            <consortium name="DOE Joint Genome Institute"/>
            <person name="Mondo S.J."/>
            <person name="Kjaerbolling I."/>
            <person name="Vesth T.C."/>
            <person name="Frisvad J.C."/>
            <person name="Nybo J.L."/>
            <person name="Theobald S."/>
            <person name="Kuo A."/>
            <person name="Bowyer P."/>
            <person name="Matsuda Y."/>
            <person name="Lyhne E.K."/>
            <person name="Kogle M.E."/>
            <person name="Clum A."/>
            <person name="Lipzen A."/>
            <person name="Salamov A."/>
            <person name="Ngan C.Y."/>
            <person name="Daum C."/>
            <person name="Chiniquy J."/>
            <person name="Barry K."/>
            <person name="LaButti K."/>
            <person name="Haridas S."/>
            <person name="Simmons B.A."/>
            <person name="Magnuson J.K."/>
            <person name="Mortensen U.H."/>
            <person name="Larsen T.O."/>
            <person name="Grigoriev I.V."/>
            <person name="Baker S.E."/>
            <person name="Andersen M.R."/>
            <person name="Nordberg H.P."/>
            <person name="Cantor M.N."/>
            <person name="Hua S.X."/>
        </authorList>
    </citation>
    <scope>NUCLEOTIDE SEQUENCE [LARGE SCALE GENOMIC DNA]</scope>
    <source>
        <strain evidence="4">IBT 19404</strain>
    </source>
</reference>
<evidence type="ECO:0000256" key="1">
    <source>
        <dbReference type="SAM" id="MobiDB-lite"/>
    </source>
</evidence>
<feature type="compositionally biased region" description="Gly residues" evidence="1">
    <location>
        <begin position="105"/>
        <end position="127"/>
    </location>
</feature>
<name>A0A2J5I5G8_9EURO</name>
<keyword evidence="4" id="KW-1185">Reference proteome</keyword>
<gene>
    <name evidence="3" type="ORF">BDW42DRAFT_18494</name>
</gene>
<sequence length="146" mass="15724">MSSKPNNLYMSNGQVLDKPPLTVRLSRFVENIYVFFGLYFVSLFSVSSHQFIHSHRLRAGRPRRFRPPEHLLTPPQFDPYSAAQNSKFNVVSSPNRSNTRSRWGGSSGGGGGGGSGGGGPGGPGGFGPRRIGRVDDVRGPECKSCG</sequence>
<keyword evidence="2" id="KW-1133">Transmembrane helix</keyword>
<evidence type="ECO:0000313" key="3">
    <source>
        <dbReference type="EMBL" id="PLN85044.1"/>
    </source>
</evidence>
<dbReference type="AlphaFoldDB" id="A0A2J5I5G8"/>
<dbReference type="Proteomes" id="UP000235023">
    <property type="component" value="Unassembled WGS sequence"/>
</dbReference>
<feature type="compositionally biased region" description="Basic and acidic residues" evidence="1">
    <location>
        <begin position="132"/>
        <end position="146"/>
    </location>
</feature>
<feature type="transmembrane region" description="Helical" evidence="2">
    <location>
        <begin position="32"/>
        <end position="52"/>
    </location>
</feature>
<organism evidence="3 4">
    <name type="scientific">Aspergillus taichungensis</name>
    <dbReference type="NCBI Taxonomy" id="482145"/>
    <lineage>
        <taxon>Eukaryota</taxon>
        <taxon>Fungi</taxon>
        <taxon>Dikarya</taxon>
        <taxon>Ascomycota</taxon>
        <taxon>Pezizomycotina</taxon>
        <taxon>Eurotiomycetes</taxon>
        <taxon>Eurotiomycetidae</taxon>
        <taxon>Eurotiales</taxon>
        <taxon>Aspergillaceae</taxon>
        <taxon>Aspergillus</taxon>
        <taxon>Aspergillus subgen. Circumdati</taxon>
    </lineage>
</organism>
<dbReference type="OrthoDB" id="2121326at2759"/>
<keyword evidence="2" id="KW-0472">Membrane</keyword>
<protein>
    <submittedName>
        <fullName evidence="3">Uncharacterized protein</fullName>
    </submittedName>
</protein>
<feature type="region of interest" description="Disordered" evidence="1">
    <location>
        <begin position="60"/>
        <end position="146"/>
    </location>
</feature>
<evidence type="ECO:0000313" key="4">
    <source>
        <dbReference type="Proteomes" id="UP000235023"/>
    </source>
</evidence>
<keyword evidence="2" id="KW-0812">Transmembrane</keyword>
<evidence type="ECO:0000256" key="2">
    <source>
        <dbReference type="SAM" id="Phobius"/>
    </source>
</evidence>
<dbReference type="EMBL" id="KZ559507">
    <property type="protein sequence ID" value="PLN85044.1"/>
    <property type="molecule type" value="Genomic_DNA"/>
</dbReference>